<dbReference type="GO" id="GO:0008537">
    <property type="term" value="C:proteasome activator complex"/>
    <property type="evidence" value="ECO:0007669"/>
    <property type="project" value="InterPro"/>
</dbReference>
<comment type="similarity">
    <text evidence="1">Belongs to the PA28 family.</text>
</comment>
<dbReference type="SUPFAM" id="SSF47216">
    <property type="entry name" value="Proteasome activator"/>
    <property type="match status" value="1"/>
</dbReference>
<organism evidence="5 6">
    <name type="scientific">Strigamia maritima</name>
    <name type="common">European centipede</name>
    <name type="synonym">Geophilus maritimus</name>
    <dbReference type="NCBI Taxonomy" id="126957"/>
    <lineage>
        <taxon>Eukaryota</taxon>
        <taxon>Metazoa</taxon>
        <taxon>Ecdysozoa</taxon>
        <taxon>Arthropoda</taxon>
        <taxon>Myriapoda</taxon>
        <taxon>Chilopoda</taxon>
        <taxon>Pleurostigmophora</taxon>
        <taxon>Geophilomorpha</taxon>
        <taxon>Linotaeniidae</taxon>
        <taxon>Strigamia</taxon>
    </lineage>
</organism>
<dbReference type="Pfam" id="PF02252">
    <property type="entry name" value="PA28_C"/>
    <property type="match status" value="1"/>
</dbReference>
<dbReference type="GO" id="GO:0005737">
    <property type="term" value="C:cytoplasm"/>
    <property type="evidence" value="ECO:0007669"/>
    <property type="project" value="TreeGrafter"/>
</dbReference>
<reference evidence="6" key="1">
    <citation type="submission" date="2011-05" db="EMBL/GenBank/DDBJ databases">
        <authorList>
            <person name="Richards S.R."/>
            <person name="Qu J."/>
            <person name="Jiang H."/>
            <person name="Jhangiani S.N."/>
            <person name="Agravi P."/>
            <person name="Goodspeed R."/>
            <person name="Gross S."/>
            <person name="Mandapat C."/>
            <person name="Jackson L."/>
            <person name="Mathew T."/>
            <person name="Pu L."/>
            <person name="Thornton R."/>
            <person name="Saada N."/>
            <person name="Wilczek-Boney K.B."/>
            <person name="Lee S."/>
            <person name="Kovar C."/>
            <person name="Wu Y."/>
            <person name="Scherer S.E."/>
            <person name="Worley K.C."/>
            <person name="Muzny D.M."/>
            <person name="Gibbs R."/>
        </authorList>
    </citation>
    <scope>NUCLEOTIDE SEQUENCE</scope>
    <source>
        <strain evidence="6">Brora</strain>
    </source>
</reference>
<reference evidence="5" key="2">
    <citation type="submission" date="2015-02" db="UniProtKB">
        <authorList>
            <consortium name="EnsemblMetazoa"/>
        </authorList>
    </citation>
    <scope>IDENTIFICATION</scope>
</reference>
<keyword evidence="6" id="KW-1185">Reference proteome</keyword>
<dbReference type="GO" id="GO:0005654">
    <property type="term" value="C:nucleoplasm"/>
    <property type="evidence" value="ECO:0007669"/>
    <property type="project" value="TreeGrafter"/>
</dbReference>
<feature type="domain" description="Proteasome activator PA28 C-terminal" evidence="4">
    <location>
        <begin position="101"/>
        <end position="221"/>
    </location>
</feature>
<dbReference type="InterPro" id="IPR003185">
    <property type="entry name" value="Proteasome_activ_PA28_N"/>
</dbReference>
<dbReference type="STRING" id="126957.T1J8E6"/>
<evidence type="ECO:0000313" key="5">
    <source>
        <dbReference type="EnsemblMetazoa" id="SMAR009976-PA"/>
    </source>
</evidence>
<dbReference type="HOGENOM" id="CLU_062515_1_0_1"/>
<dbReference type="PhylomeDB" id="T1J8E6"/>
<dbReference type="FunFam" id="1.20.120.180:FF:000001">
    <property type="entry name" value="Proteasome activator complex subunit 3"/>
    <property type="match status" value="1"/>
</dbReference>
<feature type="domain" description="Proteasome activator PA28 N-terminal" evidence="3">
    <location>
        <begin position="5"/>
        <end position="62"/>
    </location>
</feature>
<dbReference type="Proteomes" id="UP000014500">
    <property type="component" value="Unassembled WGS sequence"/>
</dbReference>
<dbReference type="InterPro" id="IPR003186">
    <property type="entry name" value="PA28_C"/>
</dbReference>
<evidence type="ECO:0008006" key="7">
    <source>
        <dbReference type="Google" id="ProtNLM"/>
    </source>
</evidence>
<dbReference type="PANTHER" id="PTHR10660">
    <property type="entry name" value="PROTEASOME REGULATOR PA28"/>
    <property type="match status" value="1"/>
</dbReference>
<dbReference type="InterPro" id="IPR036997">
    <property type="entry name" value="PA28_C_sf"/>
</dbReference>
<dbReference type="InterPro" id="IPR036996">
    <property type="entry name" value="PA28_N_sf"/>
</dbReference>
<dbReference type="EMBL" id="JH431954">
    <property type="status" value="NOT_ANNOTATED_CDS"/>
    <property type="molecule type" value="Genomic_DNA"/>
</dbReference>
<dbReference type="InterPro" id="IPR036252">
    <property type="entry name" value="Proteasome_activ_sf"/>
</dbReference>
<dbReference type="AlphaFoldDB" id="T1J8E6"/>
<evidence type="ECO:0000259" key="4">
    <source>
        <dbReference type="Pfam" id="PF02252"/>
    </source>
</evidence>
<protein>
    <recommendedName>
        <fullName evidence="7">Proteasome activator PA28 C-terminal domain-containing protein</fullName>
    </recommendedName>
</protein>
<proteinExistence type="inferred from homology"/>
<evidence type="ECO:0000313" key="6">
    <source>
        <dbReference type="Proteomes" id="UP000014500"/>
    </source>
</evidence>
<dbReference type="eggNOG" id="KOG4470">
    <property type="taxonomic scope" value="Eukaryota"/>
</dbReference>
<evidence type="ECO:0000259" key="3">
    <source>
        <dbReference type="Pfam" id="PF02251"/>
    </source>
</evidence>
<dbReference type="Gene3D" id="1.20.5.120">
    <property type="entry name" value="Proteasome activator pa28, N-terminal domain"/>
    <property type="match status" value="1"/>
</dbReference>
<dbReference type="OMA" id="PMFNERN"/>
<keyword evidence="2" id="KW-0647">Proteasome</keyword>
<name>T1J8E6_STRMM</name>
<dbReference type="Gene3D" id="1.20.120.180">
    <property type="entry name" value="Proteasome activator pa28, C-terminal domain"/>
    <property type="match status" value="1"/>
</dbReference>
<evidence type="ECO:0000256" key="1">
    <source>
        <dbReference type="ARBA" id="ARBA00005883"/>
    </source>
</evidence>
<dbReference type="GO" id="GO:0061133">
    <property type="term" value="F:endopeptidase activator activity"/>
    <property type="evidence" value="ECO:0007669"/>
    <property type="project" value="TreeGrafter"/>
</dbReference>
<dbReference type="PANTHER" id="PTHR10660:SF2">
    <property type="entry name" value="LD45860P"/>
    <property type="match status" value="1"/>
</dbReference>
<accession>T1J8E6</accession>
<sequence>MANVDPKVRDYKERIKVEAEELVNNQFPKKILELETLLKTEKNKRSNLGDIHADLNIPVPEPLLNHDDSILEPSVKKRKFDAFENNITGTKVLALTSGVSPCNKNIVELVDTVKPCIRQLVEDANVLKMWIQFLIPRIEDGNNFGVSIQEETLAEIRTVESDGAAFFDQISRYFMTRGKIVSKVAKYPHVEDYRRTIQELDEKEYLSLLLVMCELRNHYVIDASRYDNEKPGKDQAPSLCKYGEYVLKKMDGNA</sequence>
<dbReference type="InterPro" id="IPR009077">
    <property type="entry name" value="Proteasome_activ_PA28"/>
</dbReference>
<dbReference type="Pfam" id="PF02251">
    <property type="entry name" value="PA28_N"/>
    <property type="match status" value="1"/>
</dbReference>
<dbReference type="GO" id="GO:2000045">
    <property type="term" value="P:regulation of G1/S transition of mitotic cell cycle"/>
    <property type="evidence" value="ECO:0007669"/>
    <property type="project" value="TreeGrafter"/>
</dbReference>
<dbReference type="EnsemblMetazoa" id="SMAR009976-RA">
    <property type="protein sequence ID" value="SMAR009976-PA"/>
    <property type="gene ID" value="SMAR009976"/>
</dbReference>
<evidence type="ECO:0000256" key="2">
    <source>
        <dbReference type="ARBA" id="ARBA00022942"/>
    </source>
</evidence>
<dbReference type="GO" id="GO:0061136">
    <property type="term" value="P:regulation of proteasomal protein catabolic process"/>
    <property type="evidence" value="ECO:0007669"/>
    <property type="project" value="TreeGrafter"/>
</dbReference>